<organism evidence="8 9">
    <name type="scientific">Actinoplanes digitatis</name>
    <dbReference type="NCBI Taxonomy" id="1868"/>
    <lineage>
        <taxon>Bacteria</taxon>
        <taxon>Bacillati</taxon>
        <taxon>Actinomycetota</taxon>
        <taxon>Actinomycetes</taxon>
        <taxon>Micromonosporales</taxon>
        <taxon>Micromonosporaceae</taxon>
        <taxon>Actinoplanes</taxon>
    </lineage>
</organism>
<dbReference type="InterPro" id="IPR000412">
    <property type="entry name" value="ABC_2_transport"/>
</dbReference>
<evidence type="ECO:0000256" key="5">
    <source>
        <dbReference type="ARBA" id="ARBA00023251"/>
    </source>
</evidence>
<evidence type="ECO:0000256" key="6">
    <source>
        <dbReference type="RuleBase" id="RU361157"/>
    </source>
</evidence>
<protein>
    <recommendedName>
        <fullName evidence="6">Transport permease protein</fullName>
    </recommendedName>
</protein>
<dbReference type="Pfam" id="PF01061">
    <property type="entry name" value="ABC2_membrane"/>
    <property type="match status" value="1"/>
</dbReference>
<gene>
    <name evidence="8" type="ORF">BJ971_005460</name>
</gene>
<keyword evidence="2 6" id="KW-0812">Transmembrane</keyword>
<evidence type="ECO:0000259" key="7">
    <source>
        <dbReference type="PROSITE" id="PS51012"/>
    </source>
</evidence>
<feature type="domain" description="ABC transmembrane type-2" evidence="7">
    <location>
        <begin position="24"/>
        <end position="254"/>
    </location>
</feature>
<dbReference type="Proteomes" id="UP000578112">
    <property type="component" value="Unassembled WGS sequence"/>
</dbReference>
<feature type="transmembrane region" description="Helical" evidence="6">
    <location>
        <begin position="104"/>
        <end position="132"/>
    </location>
</feature>
<evidence type="ECO:0000256" key="2">
    <source>
        <dbReference type="ARBA" id="ARBA00022692"/>
    </source>
</evidence>
<evidence type="ECO:0000256" key="4">
    <source>
        <dbReference type="ARBA" id="ARBA00023136"/>
    </source>
</evidence>
<dbReference type="PROSITE" id="PS51012">
    <property type="entry name" value="ABC_TM2"/>
    <property type="match status" value="1"/>
</dbReference>
<proteinExistence type="inferred from homology"/>
<feature type="transmembrane region" description="Helical" evidence="6">
    <location>
        <begin position="233"/>
        <end position="251"/>
    </location>
</feature>
<dbReference type="PRINTS" id="PR00164">
    <property type="entry name" value="ABC2TRNSPORT"/>
</dbReference>
<dbReference type="PIRSF" id="PIRSF006648">
    <property type="entry name" value="DrrB"/>
    <property type="match status" value="1"/>
</dbReference>
<dbReference type="InterPro" id="IPR051784">
    <property type="entry name" value="Nod_factor_ABC_transporter"/>
</dbReference>
<dbReference type="GO" id="GO:0140359">
    <property type="term" value="F:ABC-type transporter activity"/>
    <property type="evidence" value="ECO:0007669"/>
    <property type="project" value="InterPro"/>
</dbReference>
<comment type="caution">
    <text evidence="8">The sequence shown here is derived from an EMBL/GenBank/DDBJ whole genome shotgun (WGS) entry which is preliminary data.</text>
</comment>
<dbReference type="EMBL" id="JACHNH010000001">
    <property type="protein sequence ID" value="MBB4764904.1"/>
    <property type="molecule type" value="Genomic_DNA"/>
</dbReference>
<dbReference type="GO" id="GO:0043190">
    <property type="term" value="C:ATP-binding cassette (ABC) transporter complex"/>
    <property type="evidence" value="ECO:0007669"/>
    <property type="project" value="InterPro"/>
</dbReference>
<keyword evidence="6" id="KW-1003">Cell membrane</keyword>
<evidence type="ECO:0000313" key="8">
    <source>
        <dbReference type="EMBL" id="MBB4764904.1"/>
    </source>
</evidence>
<feature type="transmembrane region" description="Helical" evidence="6">
    <location>
        <begin position="24"/>
        <end position="44"/>
    </location>
</feature>
<keyword evidence="5" id="KW-0046">Antibiotic resistance</keyword>
<feature type="transmembrane region" description="Helical" evidence="6">
    <location>
        <begin position="64"/>
        <end position="83"/>
    </location>
</feature>
<dbReference type="RefSeq" id="WP_184996037.1">
    <property type="nucleotide sequence ID" value="NZ_BOMK01000026.1"/>
</dbReference>
<dbReference type="PANTHER" id="PTHR43229:SF2">
    <property type="entry name" value="NODULATION PROTEIN J"/>
    <property type="match status" value="1"/>
</dbReference>
<dbReference type="InterPro" id="IPR013525">
    <property type="entry name" value="ABC2_TM"/>
</dbReference>
<keyword evidence="3 6" id="KW-1133">Transmembrane helix</keyword>
<dbReference type="PANTHER" id="PTHR43229">
    <property type="entry name" value="NODULATION PROTEIN J"/>
    <property type="match status" value="1"/>
</dbReference>
<evidence type="ECO:0000313" key="9">
    <source>
        <dbReference type="Proteomes" id="UP000578112"/>
    </source>
</evidence>
<reference evidence="8 9" key="1">
    <citation type="submission" date="2020-08" db="EMBL/GenBank/DDBJ databases">
        <title>Sequencing the genomes of 1000 actinobacteria strains.</title>
        <authorList>
            <person name="Klenk H.-P."/>
        </authorList>
    </citation>
    <scope>NUCLEOTIDE SEQUENCE [LARGE SCALE GENOMIC DNA]</scope>
    <source>
        <strain evidence="8 9">DSM 43149</strain>
    </source>
</reference>
<keyword evidence="9" id="KW-1185">Reference proteome</keyword>
<keyword evidence="4 6" id="KW-0472">Membrane</keyword>
<evidence type="ECO:0000256" key="3">
    <source>
        <dbReference type="ARBA" id="ARBA00022989"/>
    </source>
</evidence>
<feature type="transmembrane region" description="Helical" evidence="6">
    <location>
        <begin position="138"/>
        <end position="166"/>
    </location>
</feature>
<feature type="transmembrane region" description="Helical" evidence="6">
    <location>
        <begin position="178"/>
        <end position="196"/>
    </location>
</feature>
<name>A0A7W7I1Y1_9ACTN</name>
<dbReference type="InterPro" id="IPR047817">
    <property type="entry name" value="ABC2_TM_bact-type"/>
</dbReference>
<dbReference type="GO" id="GO:0046677">
    <property type="term" value="P:response to antibiotic"/>
    <property type="evidence" value="ECO:0007669"/>
    <property type="project" value="UniProtKB-KW"/>
</dbReference>
<comment type="subcellular location">
    <subcellularLocation>
        <location evidence="6">Cell membrane</location>
        <topology evidence="6">Multi-pass membrane protein</topology>
    </subcellularLocation>
    <subcellularLocation>
        <location evidence="1">Membrane</location>
        <topology evidence="1">Multi-pass membrane protein</topology>
    </subcellularLocation>
</comment>
<accession>A0A7W7I1Y1</accession>
<keyword evidence="6" id="KW-0813">Transport</keyword>
<dbReference type="AlphaFoldDB" id="A0A7W7I1Y1"/>
<comment type="similarity">
    <text evidence="6">Belongs to the ABC-2 integral membrane protein family.</text>
</comment>
<sequence length="258" mass="27945">MTLDLTHARLLTGRSLRTLSRQPAYLLFTLVQPMIWLLLFGQLFRRVAELPGFGGGNYLDYLTPGVVIMTAMMSAGWSGTSIVQDMERGVMDRTLTSPIRRSALVTAGLTHQALVTVVQSLIMFATGLVAGARYPGGYAGLLIVLACAVLIAVVFAALSNAIALVVHQQEALIAVSQFLVLPLAFLSSIMMAPALMPDWVARVARFNPVDWAAVAGREALKATPDWGIVLERMALLSALAILMAWLAARAYRSYQRSL</sequence>
<evidence type="ECO:0000256" key="1">
    <source>
        <dbReference type="ARBA" id="ARBA00004141"/>
    </source>
</evidence>